<reference evidence="1 2" key="1">
    <citation type="journal article" date="2018" name="New Phytol.">
        <title>Comparative genomics and transcriptomics depict ericoid mycorrhizal fungi as versatile saprotrophs and plant mutualists.</title>
        <authorList>
            <person name="Martino E."/>
            <person name="Morin E."/>
            <person name="Grelet G.A."/>
            <person name="Kuo A."/>
            <person name="Kohler A."/>
            <person name="Daghino S."/>
            <person name="Barry K.W."/>
            <person name="Cichocki N."/>
            <person name="Clum A."/>
            <person name="Dockter R.B."/>
            <person name="Hainaut M."/>
            <person name="Kuo R.C."/>
            <person name="LaButti K."/>
            <person name="Lindahl B.D."/>
            <person name="Lindquist E.A."/>
            <person name="Lipzen A."/>
            <person name="Khouja H.R."/>
            <person name="Magnuson J."/>
            <person name="Murat C."/>
            <person name="Ohm R.A."/>
            <person name="Singer S.W."/>
            <person name="Spatafora J.W."/>
            <person name="Wang M."/>
            <person name="Veneault-Fourrey C."/>
            <person name="Henrissat B."/>
            <person name="Grigoriev I.V."/>
            <person name="Martin F.M."/>
            <person name="Perotto S."/>
        </authorList>
    </citation>
    <scope>NUCLEOTIDE SEQUENCE [LARGE SCALE GENOMIC DNA]</scope>
    <source>
        <strain evidence="1 2">ATCC 22711</strain>
    </source>
</reference>
<sequence length="107" mass="12077">MLIITLSKPTLTLPTSSRIRCATKLPSLSCHMMLISLPSKQMFNTPRTGANAMCNKTSLPCQPVSRDKRYRGGFCILGHHLQWQPRLSILYGYLLFHPSNDVLYAQV</sequence>
<proteinExistence type="predicted"/>
<keyword evidence="2" id="KW-1185">Reference proteome</keyword>
<gene>
    <name evidence="1" type="ORF">M430DRAFT_262311</name>
</gene>
<accession>A0A2T3AW47</accession>
<dbReference type="Proteomes" id="UP000241818">
    <property type="component" value="Unassembled WGS sequence"/>
</dbReference>
<dbReference type="EMBL" id="KZ679014">
    <property type="protein sequence ID" value="PSS12902.1"/>
    <property type="molecule type" value="Genomic_DNA"/>
</dbReference>
<dbReference type="GeneID" id="36573444"/>
<dbReference type="RefSeq" id="XP_024718893.1">
    <property type="nucleotide sequence ID" value="XM_024865363.1"/>
</dbReference>
<name>A0A2T3AW47_AMORE</name>
<evidence type="ECO:0000313" key="2">
    <source>
        <dbReference type="Proteomes" id="UP000241818"/>
    </source>
</evidence>
<organism evidence="1 2">
    <name type="scientific">Amorphotheca resinae ATCC 22711</name>
    <dbReference type="NCBI Taxonomy" id="857342"/>
    <lineage>
        <taxon>Eukaryota</taxon>
        <taxon>Fungi</taxon>
        <taxon>Dikarya</taxon>
        <taxon>Ascomycota</taxon>
        <taxon>Pezizomycotina</taxon>
        <taxon>Leotiomycetes</taxon>
        <taxon>Helotiales</taxon>
        <taxon>Amorphothecaceae</taxon>
        <taxon>Amorphotheca</taxon>
    </lineage>
</organism>
<evidence type="ECO:0000313" key="1">
    <source>
        <dbReference type="EMBL" id="PSS12902.1"/>
    </source>
</evidence>
<dbReference type="InParanoid" id="A0A2T3AW47"/>
<dbReference type="AlphaFoldDB" id="A0A2T3AW47"/>
<protein>
    <submittedName>
        <fullName evidence="1">Uncharacterized protein</fullName>
    </submittedName>
</protein>